<evidence type="ECO:0000313" key="1">
    <source>
        <dbReference type="EMBL" id="KAG5598968.1"/>
    </source>
</evidence>
<protein>
    <submittedName>
        <fullName evidence="1">Uncharacterized protein</fullName>
    </submittedName>
</protein>
<dbReference type="Proteomes" id="UP000824120">
    <property type="component" value="Chromosome 6"/>
</dbReference>
<organism evidence="1 2">
    <name type="scientific">Solanum commersonii</name>
    <name type="common">Commerson's wild potato</name>
    <name type="synonym">Commerson's nightshade</name>
    <dbReference type="NCBI Taxonomy" id="4109"/>
    <lineage>
        <taxon>Eukaryota</taxon>
        <taxon>Viridiplantae</taxon>
        <taxon>Streptophyta</taxon>
        <taxon>Embryophyta</taxon>
        <taxon>Tracheophyta</taxon>
        <taxon>Spermatophyta</taxon>
        <taxon>Magnoliopsida</taxon>
        <taxon>eudicotyledons</taxon>
        <taxon>Gunneridae</taxon>
        <taxon>Pentapetalae</taxon>
        <taxon>asterids</taxon>
        <taxon>lamiids</taxon>
        <taxon>Solanales</taxon>
        <taxon>Solanaceae</taxon>
        <taxon>Solanoideae</taxon>
        <taxon>Solaneae</taxon>
        <taxon>Solanum</taxon>
    </lineage>
</organism>
<accession>A0A9J5YH56</accession>
<dbReference type="EMBL" id="JACXVP010000006">
    <property type="protein sequence ID" value="KAG5598968.1"/>
    <property type="molecule type" value="Genomic_DNA"/>
</dbReference>
<gene>
    <name evidence="1" type="ORF">H5410_030338</name>
</gene>
<proteinExistence type="predicted"/>
<reference evidence="1 2" key="1">
    <citation type="submission" date="2020-09" db="EMBL/GenBank/DDBJ databases">
        <title>De no assembly of potato wild relative species, Solanum commersonii.</title>
        <authorList>
            <person name="Cho K."/>
        </authorList>
    </citation>
    <scope>NUCLEOTIDE SEQUENCE [LARGE SCALE GENOMIC DNA]</scope>
    <source>
        <strain evidence="1">LZ3.2</strain>
        <tissue evidence="1">Leaf</tissue>
    </source>
</reference>
<sequence>MYDKYCSLDNVENPQMSMPQVSAHGRVNHKLGLNSSNKCEFVKYLEQGSDHITNDEGSSVAEALSAQDFKLETTDIQVADWINAERRNQGLPKLDSQFELFIDSAIGCGSDDGMELQDRQLALPRPVVDYDMSFRLSHPVPFRSIPVRSGSIPVYSGTGRNRVSVPVIPVRFIPVPVNKPVNPSRSGPVPVHSGSVILFRSGAQSYMRCLR</sequence>
<name>A0A9J5YH56_SOLCO</name>
<dbReference type="OrthoDB" id="1306179at2759"/>
<comment type="caution">
    <text evidence="1">The sequence shown here is derived from an EMBL/GenBank/DDBJ whole genome shotgun (WGS) entry which is preliminary data.</text>
</comment>
<keyword evidence="2" id="KW-1185">Reference proteome</keyword>
<dbReference type="AlphaFoldDB" id="A0A9J5YH56"/>
<evidence type="ECO:0000313" key="2">
    <source>
        <dbReference type="Proteomes" id="UP000824120"/>
    </source>
</evidence>